<name>A0A377GP75_9FUSO</name>
<dbReference type="RefSeq" id="WP_115268268.1">
    <property type="nucleotide sequence ID" value="NZ_UGGU01000002.1"/>
</dbReference>
<organism evidence="2 3">
    <name type="scientific">Fusobacterium necrogenes</name>
    <dbReference type="NCBI Taxonomy" id="858"/>
    <lineage>
        <taxon>Bacteria</taxon>
        <taxon>Fusobacteriati</taxon>
        <taxon>Fusobacteriota</taxon>
        <taxon>Fusobacteriia</taxon>
        <taxon>Fusobacteriales</taxon>
        <taxon>Fusobacteriaceae</taxon>
        <taxon>Fusobacterium</taxon>
    </lineage>
</organism>
<keyword evidence="3" id="KW-1185">Reference proteome</keyword>
<gene>
    <name evidence="2" type="ORF">NCTC10723_00078</name>
</gene>
<proteinExistence type="predicted"/>
<evidence type="ECO:0000313" key="3">
    <source>
        <dbReference type="Proteomes" id="UP000255328"/>
    </source>
</evidence>
<sequence>MEEKKKLSAIEREKLKMEKLQQEMSNSRKRIEEAKNKEALKIWKKIKPLLLKDEILDQIQDPEFVEMIVLDIQQVLEKYIPVIESKQEDKKQFEEENKEDNINE</sequence>
<protein>
    <submittedName>
        <fullName evidence="2">Uncharacterized protein</fullName>
    </submittedName>
</protein>
<evidence type="ECO:0000313" key="2">
    <source>
        <dbReference type="EMBL" id="STO28767.1"/>
    </source>
</evidence>
<accession>A0A377GP75</accession>
<dbReference type="Proteomes" id="UP000255328">
    <property type="component" value="Unassembled WGS sequence"/>
</dbReference>
<dbReference type="EMBL" id="UGGU01000002">
    <property type="protein sequence ID" value="STO28767.1"/>
    <property type="molecule type" value="Genomic_DNA"/>
</dbReference>
<reference evidence="2 3" key="1">
    <citation type="submission" date="2018-06" db="EMBL/GenBank/DDBJ databases">
        <authorList>
            <consortium name="Pathogen Informatics"/>
            <person name="Doyle S."/>
        </authorList>
    </citation>
    <scope>NUCLEOTIDE SEQUENCE [LARGE SCALE GENOMIC DNA]</scope>
    <source>
        <strain evidence="2 3">NCTC10723</strain>
    </source>
</reference>
<evidence type="ECO:0000256" key="1">
    <source>
        <dbReference type="SAM" id="Coils"/>
    </source>
</evidence>
<keyword evidence="1" id="KW-0175">Coiled coil</keyword>
<dbReference type="AlphaFoldDB" id="A0A377GP75"/>
<feature type="coiled-coil region" evidence="1">
    <location>
        <begin position="3"/>
        <end position="37"/>
    </location>
</feature>